<name>A0A2V1P2T9_9RHOB</name>
<proteinExistence type="inferred from homology"/>
<dbReference type="Pfam" id="PF00126">
    <property type="entry name" value="HTH_1"/>
    <property type="match status" value="1"/>
</dbReference>
<dbReference type="PROSITE" id="PS50931">
    <property type="entry name" value="HTH_LYSR"/>
    <property type="match status" value="1"/>
</dbReference>
<dbReference type="Pfam" id="PF03466">
    <property type="entry name" value="LysR_substrate"/>
    <property type="match status" value="1"/>
</dbReference>
<protein>
    <submittedName>
        <fullName evidence="6">LysR family transcriptional regulator</fullName>
    </submittedName>
</protein>
<dbReference type="Gene3D" id="1.10.10.10">
    <property type="entry name" value="Winged helix-like DNA-binding domain superfamily/Winged helix DNA-binding domain"/>
    <property type="match status" value="1"/>
</dbReference>
<dbReference type="GO" id="GO:0006351">
    <property type="term" value="P:DNA-templated transcription"/>
    <property type="evidence" value="ECO:0007669"/>
    <property type="project" value="TreeGrafter"/>
</dbReference>
<dbReference type="InterPro" id="IPR058163">
    <property type="entry name" value="LysR-type_TF_proteobact-type"/>
</dbReference>
<keyword evidence="7" id="KW-1185">Reference proteome</keyword>
<dbReference type="FunFam" id="1.10.10.10:FF:000001">
    <property type="entry name" value="LysR family transcriptional regulator"/>
    <property type="match status" value="1"/>
</dbReference>
<evidence type="ECO:0000256" key="3">
    <source>
        <dbReference type="ARBA" id="ARBA00023125"/>
    </source>
</evidence>
<dbReference type="GO" id="GO:0043565">
    <property type="term" value="F:sequence-specific DNA binding"/>
    <property type="evidence" value="ECO:0007669"/>
    <property type="project" value="TreeGrafter"/>
</dbReference>
<evidence type="ECO:0000313" key="6">
    <source>
        <dbReference type="EMBL" id="PWG16839.1"/>
    </source>
</evidence>
<dbReference type="PRINTS" id="PR00039">
    <property type="entry name" value="HTHLYSR"/>
</dbReference>
<dbReference type="Proteomes" id="UP000245293">
    <property type="component" value="Unassembled WGS sequence"/>
</dbReference>
<evidence type="ECO:0000256" key="4">
    <source>
        <dbReference type="ARBA" id="ARBA00023163"/>
    </source>
</evidence>
<feature type="domain" description="HTH lysR-type" evidence="5">
    <location>
        <begin position="7"/>
        <end position="64"/>
    </location>
</feature>
<sequence length="298" mass="32773">MDRLQRLDWNHLRAFLATAEQGSLSAAAKHLGLTQPTLSRQVSALEDELSLLLFERVGRGLSLTSAGHDLLTHARAMGAAAERLTFSAIGQQSEISGRVSISASDILSHNILPDVVADLRRLAPQLAIEVVATNQLSDLLRREADIAIRHVRPEQSNLVARRVREGHGLFYAATDYLDRRGRPTTPEAMAALDWVAFGDPEMMCGHIRAMGVPVTPDSFVVQSENGIVAWEMACRGMGVCPMDHMIAARDPRVEPVLADQLEVDFPVWLVTHREIHNSPRIRLVFDHLAKVLSAPVAV</sequence>
<dbReference type="InterPro" id="IPR000847">
    <property type="entry name" value="LysR_HTH_N"/>
</dbReference>
<keyword evidence="4" id="KW-0804">Transcription</keyword>
<evidence type="ECO:0000256" key="2">
    <source>
        <dbReference type="ARBA" id="ARBA00023015"/>
    </source>
</evidence>
<keyword evidence="3" id="KW-0238">DNA-binding</keyword>
<dbReference type="AlphaFoldDB" id="A0A2V1P2T9"/>
<dbReference type="InterPro" id="IPR036390">
    <property type="entry name" value="WH_DNA-bd_sf"/>
</dbReference>
<dbReference type="OrthoDB" id="9798121at2"/>
<dbReference type="PANTHER" id="PTHR30537:SF3">
    <property type="entry name" value="TRANSCRIPTIONAL REGULATORY PROTEIN"/>
    <property type="match status" value="1"/>
</dbReference>
<dbReference type="PANTHER" id="PTHR30537">
    <property type="entry name" value="HTH-TYPE TRANSCRIPTIONAL REGULATOR"/>
    <property type="match status" value="1"/>
</dbReference>
<comment type="similarity">
    <text evidence="1">Belongs to the LysR transcriptional regulatory family.</text>
</comment>
<evidence type="ECO:0000256" key="1">
    <source>
        <dbReference type="ARBA" id="ARBA00009437"/>
    </source>
</evidence>
<dbReference type="SUPFAM" id="SSF46785">
    <property type="entry name" value="Winged helix' DNA-binding domain"/>
    <property type="match status" value="1"/>
</dbReference>
<dbReference type="GO" id="GO:0003700">
    <property type="term" value="F:DNA-binding transcription factor activity"/>
    <property type="evidence" value="ECO:0007669"/>
    <property type="project" value="InterPro"/>
</dbReference>
<evidence type="ECO:0000259" key="5">
    <source>
        <dbReference type="PROSITE" id="PS50931"/>
    </source>
</evidence>
<keyword evidence="2" id="KW-0805">Transcription regulation</keyword>
<reference evidence="7" key="1">
    <citation type="submission" date="2018-05" db="EMBL/GenBank/DDBJ databases">
        <authorList>
            <person name="Du Z."/>
            <person name="Wang X."/>
        </authorList>
    </citation>
    <scope>NUCLEOTIDE SEQUENCE [LARGE SCALE GENOMIC DNA]</scope>
    <source>
        <strain evidence="7">WDS4C29</strain>
    </source>
</reference>
<dbReference type="InterPro" id="IPR036388">
    <property type="entry name" value="WH-like_DNA-bd_sf"/>
</dbReference>
<dbReference type="Gene3D" id="3.40.190.290">
    <property type="match status" value="1"/>
</dbReference>
<evidence type="ECO:0000313" key="7">
    <source>
        <dbReference type="Proteomes" id="UP000245293"/>
    </source>
</evidence>
<gene>
    <name evidence="6" type="ORF">DFK10_09940</name>
</gene>
<dbReference type="EMBL" id="QETF01000009">
    <property type="protein sequence ID" value="PWG16839.1"/>
    <property type="molecule type" value="Genomic_DNA"/>
</dbReference>
<dbReference type="SUPFAM" id="SSF53850">
    <property type="entry name" value="Periplasmic binding protein-like II"/>
    <property type="match status" value="1"/>
</dbReference>
<dbReference type="RefSeq" id="WP_109388876.1">
    <property type="nucleotide sequence ID" value="NZ_QETF01000009.1"/>
</dbReference>
<dbReference type="InterPro" id="IPR005119">
    <property type="entry name" value="LysR_subst-bd"/>
</dbReference>
<comment type="caution">
    <text evidence="6">The sequence shown here is derived from an EMBL/GenBank/DDBJ whole genome shotgun (WGS) entry which is preliminary data.</text>
</comment>
<organism evidence="6 7">
    <name type="scientific">Salibaculum griseiflavum</name>
    <dbReference type="NCBI Taxonomy" id="1914409"/>
    <lineage>
        <taxon>Bacteria</taxon>
        <taxon>Pseudomonadati</taxon>
        <taxon>Pseudomonadota</taxon>
        <taxon>Alphaproteobacteria</taxon>
        <taxon>Rhodobacterales</taxon>
        <taxon>Roseobacteraceae</taxon>
        <taxon>Salibaculum</taxon>
    </lineage>
</organism>
<accession>A0A2V1P2T9</accession>